<protein>
    <recommendedName>
        <fullName evidence="3">Heme oxygenase</fullName>
    </recommendedName>
</protein>
<keyword evidence="2" id="KW-1185">Reference proteome</keyword>
<dbReference type="SUPFAM" id="SSF48613">
    <property type="entry name" value="Heme oxygenase-like"/>
    <property type="match status" value="1"/>
</dbReference>
<proteinExistence type="predicted"/>
<evidence type="ECO:0000313" key="2">
    <source>
        <dbReference type="Proteomes" id="UP000252405"/>
    </source>
</evidence>
<sequence length="201" mass="21559">MTRVNSQFRGESVPAVAQALRQGTRSAHRRLDHHPLLQQLVRPGLTRASYTASLLALYRPQAQLEAVVAASAACLGLSIGEASPAPPRLPQLEADLHGLGAVLPLPGSSECQVADSPAALVGLRYVLDGSRLGGQVIARQVVEWLGDDVPHRFFAAAEPDWHWRRFLAFGQHHCPPEDVDRAVAAAQAAFANYLVSLDAAL</sequence>
<dbReference type="RefSeq" id="WP_114478895.1">
    <property type="nucleotide sequence ID" value="NZ_QPII01000006.1"/>
</dbReference>
<organism evidence="1 2">
    <name type="scientific">Billgrantia montanilacus</name>
    <dbReference type="NCBI Taxonomy" id="2282305"/>
    <lineage>
        <taxon>Bacteria</taxon>
        <taxon>Pseudomonadati</taxon>
        <taxon>Pseudomonadota</taxon>
        <taxon>Gammaproteobacteria</taxon>
        <taxon>Oceanospirillales</taxon>
        <taxon>Halomonadaceae</taxon>
        <taxon>Billgrantia</taxon>
    </lineage>
</organism>
<evidence type="ECO:0008006" key="3">
    <source>
        <dbReference type="Google" id="ProtNLM"/>
    </source>
</evidence>
<dbReference type="CDD" id="cd19166">
    <property type="entry name" value="HemeO-bac"/>
    <property type="match status" value="1"/>
</dbReference>
<dbReference type="Gene3D" id="1.20.910.10">
    <property type="entry name" value="Heme oxygenase-like"/>
    <property type="match status" value="1"/>
</dbReference>
<comment type="caution">
    <text evidence="1">The sequence shown here is derived from an EMBL/GenBank/DDBJ whole genome shotgun (WGS) entry which is preliminary data.</text>
</comment>
<name>A0A368TYI9_9GAMM</name>
<gene>
    <name evidence="1" type="ORF">DU505_10245</name>
</gene>
<evidence type="ECO:0000313" key="1">
    <source>
        <dbReference type="EMBL" id="RCV89416.1"/>
    </source>
</evidence>
<dbReference type="Proteomes" id="UP000252405">
    <property type="component" value="Unassembled WGS sequence"/>
</dbReference>
<dbReference type="AlphaFoldDB" id="A0A368TYI9"/>
<dbReference type="OrthoDB" id="114943at2"/>
<reference evidence="1 2" key="1">
    <citation type="submission" date="2018-07" db="EMBL/GenBank/DDBJ databases">
        <title>Halomonas montanilacus sp. nov., isolated from Lake Pengyan on Tibetan Plateau.</title>
        <authorList>
            <person name="Lu H."/>
            <person name="Xing P."/>
            <person name="Wu Q."/>
        </authorList>
    </citation>
    <scope>NUCLEOTIDE SEQUENCE [LARGE SCALE GENOMIC DNA]</scope>
    <source>
        <strain evidence="1 2">PYC7W</strain>
    </source>
</reference>
<dbReference type="InterPro" id="IPR016084">
    <property type="entry name" value="Haem_Oase-like_multi-hlx"/>
</dbReference>
<accession>A0A368TYI9</accession>
<dbReference type="EMBL" id="QPII01000006">
    <property type="protein sequence ID" value="RCV89416.1"/>
    <property type="molecule type" value="Genomic_DNA"/>
</dbReference>